<dbReference type="OrthoDB" id="9808735at2"/>
<accession>A0A5S5CED1</accession>
<comment type="caution">
    <text evidence="2">The sequence shown here is derived from an EMBL/GenBank/DDBJ whole genome shotgun (WGS) entry which is preliminary data.</text>
</comment>
<dbReference type="Pfam" id="PF26341">
    <property type="entry name" value="AAA_SelU"/>
    <property type="match status" value="1"/>
</dbReference>
<evidence type="ECO:0000259" key="1">
    <source>
        <dbReference type="Pfam" id="PF26341"/>
    </source>
</evidence>
<keyword evidence="3" id="KW-1185">Reference proteome</keyword>
<proteinExistence type="predicted"/>
<dbReference type="AlphaFoldDB" id="A0A5S5CED1"/>
<dbReference type="EMBL" id="VNHS01000002">
    <property type="protein sequence ID" value="TYP77704.1"/>
    <property type="molecule type" value="Genomic_DNA"/>
</dbReference>
<name>A0A5S5CED1_9BACL</name>
<dbReference type="Proteomes" id="UP000323257">
    <property type="component" value="Unassembled WGS sequence"/>
</dbReference>
<organism evidence="2 3">
    <name type="scientific">Paenibacillus methanolicus</name>
    <dbReference type="NCBI Taxonomy" id="582686"/>
    <lineage>
        <taxon>Bacteria</taxon>
        <taxon>Bacillati</taxon>
        <taxon>Bacillota</taxon>
        <taxon>Bacilli</taxon>
        <taxon>Bacillales</taxon>
        <taxon>Paenibacillaceae</taxon>
        <taxon>Paenibacillus</taxon>
    </lineage>
</organism>
<sequence length="144" mass="16569">MERLIALQDTPYILFEAKSKRLGKTVLPDILINAKESGTPLRIEMPMESRVIRIMEDYPTAYKAEYQEGFHRIKSRSLRRSPPRSKFACSPIASSRPFALLESYYDPRYAYTGDQYGADPEWTVSVRTLDEAVQGVKAYLVRVE</sequence>
<dbReference type="RefSeq" id="WP_148928199.1">
    <property type="nucleotide sequence ID" value="NZ_VNHS01000002.1"/>
</dbReference>
<feature type="domain" description="tRNA 2-selenouridine synthase AAA" evidence="1">
    <location>
        <begin position="8"/>
        <end position="71"/>
    </location>
</feature>
<gene>
    <name evidence="2" type="ORF">BCM02_102266</name>
</gene>
<evidence type="ECO:0000313" key="2">
    <source>
        <dbReference type="EMBL" id="TYP77704.1"/>
    </source>
</evidence>
<dbReference type="InterPro" id="IPR058840">
    <property type="entry name" value="AAA_SelU"/>
</dbReference>
<evidence type="ECO:0000313" key="3">
    <source>
        <dbReference type="Proteomes" id="UP000323257"/>
    </source>
</evidence>
<protein>
    <submittedName>
        <fullName evidence="2">tRNA 2-selenouridine synthase</fullName>
    </submittedName>
</protein>
<reference evidence="2 3" key="1">
    <citation type="submission" date="2019-07" db="EMBL/GenBank/DDBJ databases">
        <title>Genomic Encyclopedia of Type Strains, Phase III (KMG-III): the genomes of soil and plant-associated and newly described type strains.</title>
        <authorList>
            <person name="Whitman W."/>
        </authorList>
    </citation>
    <scope>NUCLEOTIDE SEQUENCE [LARGE SCALE GENOMIC DNA]</scope>
    <source>
        <strain evidence="2 3">BL24</strain>
    </source>
</reference>